<dbReference type="EMBL" id="CP002281">
    <property type="protein sequence ID" value="ADO82823.1"/>
    <property type="molecule type" value="Genomic_DNA"/>
</dbReference>
<dbReference type="HOGENOM" id="CLU_027870_3_0_0"/>
<dbReference type="GO" id="GO:0005198">
    <property type="term" value="F:structural molecule activity"/>
    <property type="evidence" value="ECO:0007669"/>
    <property type="project" value="InterPro"/>
</dbReference>
<dbReference type="OrthoDB" id="9770450at2"/>
<dbReference type="STRING" id="572544.Ilyop_1042"/>
<dbReference type="NCBIfam" id="TIGR01539">
    <property type="entry name" value="portal_lambda"/>
    <property type="match status" value="1"/>
</dbReference>
<name>E3H7C7_ILYPC</name>
<proteinExistence type="predicted"/>
<keyword evidence="2" id="KW-1185">Reference proteome</keyword>
<dbReference type="Pfam" id="PF05136">
    <property type="entry name" value="Phage_portal_2"/>
    <property type="match status" value="1"/>
</dbReference>
<organism evidence="1 2">
    <name type="scientific">Ilyobacter polytropus (strain ATCC 51220 / DSM 2926 / LMG 16218 / CuHBu1)</name>
    <dbReference type="NCBI Taxonomy" id="572544"/>
    <lineage>
        <taxon>Bacteria</taxon>
        <taxon>Fusobacteriati</taxon>
        <taxon>Fusobacteriota</taxon>
        <taxon>Fusobacteriia</taxon>
        <taxon>Fusobacteriales</taxon>
        <taxon>Fusobacteriaceae</taxon>
        <taxon>Ilyobacter</taxon>
    </lineage>
</organism>
<dbReference type="InterPro" id="IPR006429">
    <property type="entry name" value="Phage_lambda_portal"/>
</dbReference>
<gene>
    <name evidence="1" type="ordered locus">Ilyop_1042</name>
</gene>
<dbReference type="eggNOG" id="COG5511">
    <property type="taxonomic scope" value="Bacteria"/>
</dbReference>
<sequence length="513" mass="58165">MNLMDKGISYFNPEKALKRTKARAQISMLDRNFNNNDQGYGRSGASRVKNALKAFFTKKGGPDKDIVENLELLRQRSRSLYMGVPIAAGILKKYRTSVVGQGLVPKPNLNSENLGISEEEARKIEKQLKREFNAWAKSQNADAMRMHNFYVLQGLVMLSWVMNGDVFVIPKLKARKGVKNKLCVQVIEADRIKNPLGSLDEAIKEGVEIDEDGEIAAYHIANKHPGDATVTETVRVEAYNKFGRRNILHIFEPERPDQRRGVPLLAPVIESLKQIGRYSEAELMAAVVSGMFTVFIEQGVEDEEIDPGQYGMDEEERAFREESEKIELGNGAINILKPGEKVNSANPGRPNANYKLFVDSIYEEIGSGIEMPKEVMLNHFTSSYTAARASLEEAWRRFLSVREILVNYFCQPIYEEFILGQVAKGKLKLPGYFDDEIMRKEYSRATWVGPNKISIDPFKEMRASEIALDLNITNREIISQEKGYDFDEVITQKLREDKYIRENTPEGGTGEEE</sequence>
<reference evidence="1 2" key="1">
    <citation type="journal article" date="2010" name="Stand. Genomic Sci.">
        <title>Complete genome sequence of Ilyobacter polytropus type strain (CuHbu1).</title>
        <authorList>
            <person name="Sikorski J."/>
            <person name="Chertkov O."/>
            <person name="Lapidus A."/>
            <person name="Nolan M."/>
            <person name="Lucas S."/>
            <person name="Del Rio T.G."/>
            <person name="Tice H."/>
            <person name="Cheng J.F."/>
            <person name="Tapia R."/>
            <person name="Han C."/>
            <person name="Goodwin L."/>
            <person name="Pitluck S."/>
            <person name="Liolios K."/>
            <person name="Ivanova N."/>
            <person name="Mavromatis K."/>
            <person name="Mikhailova N."/>
            <person name="Pati A."/>
            <person name="Chen A."/>
            <person name="Palaniappan K."/>
            <person name="Land M."/>
            <person name="Hauser L."/>
            <person name="Chang Y.J."/>
            <person name="Jeffries C.D."/>
            <person name="Brambilla E."/>
            <person name="Yasawong M."/>
            <person name="Rohde M."/>
            <person name="Pukall R."/>
            <person name="Spring S."/>
            <person name="Goker M."/>
            <person name="Woyke T."/>
            <person name="Bristow J."/>
            <person name="Eisen J.A."/>
            <person name="Markowitz V."/>
            <person name="Hugenholtz P."/>
            <person name="Kyrpides N.C."/>
            <person name="Klenk H.P."/>
        </authorList>
    </citation>
    <scope>NUCLEOTIDE SEQUENCE [LARGE SCALE GENOMIC DNA]</scope>
    <source>
        <strain evidence="2">ATCC 51220 / DSM 2926 / LMG 16218 / CuHBu1</strain>
    </source>
</reference>
<dbReference type="GO" id="GO:0019068">
    <property type="term" value="P:virion assembly"/>
    <property type="evidence" value="ECO:0007669"/>
    <property type="project" value="InterPro"/>
</dbReference>
<dbReference type="AlphaFoldDB" id="E3H7C7"/>
<evidence type="ECO:0000313" key="1">
    <source>
        <dbReference type="EMBL" id="ADO82823.1"/>
    </source>
</evidence>
<accession>E3H7C7</accession>
<dbReference type="RefSeq" id="WP_013387491.1">
    <property type="nucleotide sequence ID" value="NC_014632.1"/>
</dbReference>
<protein>
    <submittedName>
        <fullName evidence="1">Phage portal protein, lambda family</fullName>
    </submittedName>
</protein>
<dbReference type="Proteomes" id="UP000006875">
    <property type="component" value="Chromosome"/>
</dbReference>
<evidence type="ECO:0000313" key="2">
    <source>
        <dbReference type="Proteomes" id="UP000006875"/>
    </source>
</evidence>
<dbReference type="KEGG" id="ipo:Ilyop_1042"/>